<dbReference type="GeneTree" id="ENSGT00390000000805"/>
<feature type="compositionally biased region" description="Basic and acidic residues" evidence="2">
    <location>
        <begin position="1"/>
        <end position="16"/>
    </location>
</feature>
<evidence type="ECO:0000256" key="1">
    <source>
        <dbReference type="ARBA" id="ARBA00006062"/>
    </source>
</evidence>
<name>A0A3Q2Y6E4_HIPCM</name>
<dbReference type="CTD" id="55573"/>
<accession>A0A3Q2Y6E4</accession>
<feature type="compositionally biased region" description="Polar residues" evidence="2">
    <location>
        <begin position="151"/>
        <end position="172"/>
    </location>
</feature>
<feature type="region of interest" description="Disordered" evidence="2">
    <location>
        <begin position="1"/>
        <end position="172"/>
    </location>
</feature>
<evidence type="ECO:0000313" key="4">
    <source>
        <dbReference type="Proteomes" id="UP000264820"/>
    </source>
</evidence>
<sequence>MADVSSEKSLDDFFAKRDKKKKKDKGKAKESAASSTGLKKSKKENEKSFKGDGQDGNMDKEDEDWKEQKEVDYSGLRLQAMQISDDKEEDDYEDDDREHDEDGDVLVTAGGEKMSGPWNKSTHAPAQAPPVEDVETPEKPAGVYRPPGARYSSSKRGQNQGPPEIFSDTQFPSLMATGKHVETRKDREIDKTFEVVKHKGRGRDDGNATAAMQHLQLDNQYAVLGDK</sequence>
<reference evidence="3" key="1">
    <citation type="submission" date="2025-08" db="UniProtKB">
        <authorList>
            <consortium name="Ensembl"/>
        </authorList>
    </citation>
    <scope>IDENTIFICATION</scope>
</reference>
<dbReference type="RefSeq" id="XP_019748881.1">
    <property type="nucleotide sequence ID" value="XM_019893322.1"/>
</dbReference>
<dbReference type="OMA" id="TSGPWNK"/>
<dbReference type="Proteomes" id="UP000264820">
    <property type="component" value="Unplaced"/>
</dbReference>
<evidence type="ECO:0000313" key="3">
    <source>
        <dbReference type="Ensembl" id="ENSHCOP00000012588.1"/>
    </source>
</evidence>
<dbReference type="KEGG" id="hcq:109529835"/>
<reference evidence="3" key="2">
    <citation type="submission" date="2025-09" db="UniProtKB">
        <authorList>
            <consortium name="Ensembl"/>
        </authorList>
    </citation>
    <scope>IDENTIFICATION</scope>
</reference>
<dbReference type="STRING" id="109280.ENSHCOP00000012588"/>
<organism evidence="3 4">
    <name type="scientific">Hippocampus comes</name>
    <name type="common">Tiger tail seahorse</name>
    <dbReference type="NCBI Taxonomy" id="109280"/>
    <lineage>
        <taxon>Eukaryota</taxon>
        <taxon>Metazoa</taxon>
        <taxon>Chordata</taxon>
        <taxon>Craniata</taxon>
        <taxon>Vertebrata</taxon>
        <taxon>Euteleostomi</taxon>
        <taxon>Actinopterygii</taxon>
        <taxon>Neopterygii</taxon>
        <taxon>Teleostei</taxon>
        <taxon>Neoteleostei</taxon>
        <taxon>Acanthomorphata</taxon>
        <taxon>Syngnathiaria</taxon>
        <taxon>Syngnathiformes</taxon>
        <taxon>Syngnathoidei</taxon>
        <taxon>Syngnathidae</taxon>
        <taxon>Hippocampus</taxon>
    </lineage>
</organism>
<dbReference type="GO" id="GO:0005737">
    <property type="term" value="C:cytoplasm"/>
    <property type="evidence" value="ECO:0007669"/>
    <property type="project" value="TreeGrafter"/>
</dbReference>
<proteinExistence type="inferred from homology"/>
<feature type="compositionally biased region" description="Basic residues" evidence="2">
    <location>
        <begin position="17"/>
        <end position="26"/>
    </location>
</feature>
<dbReference type="PANTHER" id="PTHR16284">
    <property type="entry name" value="PROTEIN CDV3 HOMOLOG"/>
    <property type="match status" value="1"/>
</dbReference>
<dbReference type="InterPro" id="IPR026806">
    <property type="entry name" value="CDV3"/>
</dbReference>
<dbReference type="OrthoDB" id="6288097at2759"/>
<dbReference type="AlphaFoldDB" id="A0A3Q2Y6E4"/>
<protein>
    <submittedName>
        <fullName evidence="3">Carnitine deficiency-associated gene expressed in ventricle 3</fullName>
    </submittedName>
</protein>
<dbReference type="GeneID" id="109529835"/>
<dbReference type="Ensembl" id="ENSHCOT00000019667.1">
    <property type="protein sequence ID" value="ENSHCOP00000012588.1"/>
    <property type="gene ID" value="ENSHCOG00000015632.1"/>
</dbReference>
<keyword evidence="4" id="KW-1185">Reference proteome</keyword>
<dbReference type="PANTHER" id="PTHR16284:SF13">
    <property type="entry name" value="PROTEIN CDV3 HOMOLOG"/>
    <property type="match status" value="1"/>
</dbReference>
<comment type="similarity">
    <text evidence="1">Belongs to the CDV3 family.</text>
</comment>
<feature type="compositionally biased region" description="Basic and acidic residues" evidence="2">
    <location>
        <begin position="43"/>
        <end position="59"/>
    </location>
</feature>
<evidence type="ECO:0000256" key="2">
    <source>
        <dbReference type="SAM" id="MobiDB-lite"/>
    </source>
</evidence>
<dbReference type="Pfam" id="PF15359">
    <property type="entry name" value="CDV3"/>
    <property type="match status" value="1"/>
</dbReference>
<feature type="compositionally biased region" description="Acidic residues" evidence="2">
    <location>
        <begin position="86"/>
        <end position="104"/>
    </location>
</feature>